<dbReference type="Gene3D" id="3.40.50.300">
    <property type="entry name" value="P-loop containing nucleotide triphosphate hydrolases"/>
    <property type="match status" value="1"/>
</dbReference>
<dbReference type="CDD" id="cd02042">
    <property type="entry name" value="ParAB_family"/>
    <property type="match status" value="1"/>
</dbReference>
<name>A0ABY4LKH0_9BACT</name>
<dbReference type="PANTHER" id="PTHR13696">
    <property type="entry name" value="P-LOOP CONTAINING NUCLEOSIDE TRIPHOSPHATE HYDROLASE"/>
    <property type="match status" value="1"/>
</dbReference>
<keyword evidence="3" id="KW-1185">Reference proteome</keyword>
<dbReference type="Pfam" id="PF13614">
    <property type="entry name" value="AAA_31"/>
    <property type="match status" value="1"/>
</dbReference>
<reference evidence="2" key="1">
    <citation type="submission" date="2022-04" db="EMBL/GenBank/DDBJ databases">
        <authorList>
            <person name="Liu G."/>
        </authorList>
    </citation>
    <scope>NUCLEOTIDE SEQUENCE</scope>
    <source>
        <strain evidence="2">RG22</strain>
    </source>
</reference>
<gene>
    <name evidence="2" type="ORF">M1B72_07340</name>
</gene>
<evidence type="ECO:0000313" key="2">
    <source>
        <dbReference type="EMBL" id="UPU37510.1"/>
    </source>
</evidence>
<protein>
    <submittedName>
        <fullName evidence="2">ParA family protein</fullName>
    </submittedName>
</protein>
<dbReference type="PIRSF" id="PIRSF009320">
    <property type="entry name" value="Nuc_binding_HP_1000"/>
    <property type="match status" value="1"/>
</dbReference>
<evidence type="ECO:0000313" key="3">
    <source>
        <dbReference type="Proteomes" id="UP000831485"/>
    </source>
</evidence>
<feature type="domain" description="AAA" evidence="1">
    <location>
        <begin position="1"/>
        <end position="171"/>
    </location>
</feature>
<dbReference type="InterPro" id="IPR025669">
    <property type="entry name" value="AAA_dom"/>
</dbReference>
<dbReference type="EMBL" id="CP096574">
    <property type="protein sequence ID" value="UPU37510.1"/>
    <property type="molecule type" value="Genomic_DNA"/>
</dbReference>
<dbReference type="InterPro" id="IPR027417">
    <property type="entry name" value="P-loop_NTPase"/>
</dbReference>
<evidence type="ECO:0000259" key="1">
    <source>
        <dbReference type="Pfam" id="PF13614"/>
    </source>
</evidence>
<dbReference type="Proteomes" id="UP000831485">
    <property type="component" value="Chromosome"/>
</dbReference>
<proteinExistence type="predicted"/>
<dbReference type="RefSeq" id="WP_248647099.1">
    <property type="nucleotide sequence ID" value="NZ_CP096574.1"/>
</dbReference>
<organism evidence="2 3">
    <name type="scientific">Geomonas paludis</name>
    <dbReference type="NCBI Taxonomy" id="2740185"/>
    <lineage>
        <taxon>Bacteria</taxon>
        <taxon>Pseudomonadati</taxon>
        <taxon>Thermodesulfobacteriota</taxon>
        <taxon>Desulfuromonadia</taxon>
        <taxon>Geobacterales</taxon>
        <taxon>Geobacteraceae</taxon>
        <taxon>Geomonas</taxon>
    </lineage>
</organism>
<sequence>MRTIALLNQKGGVGKTTCAANIGAGLALLGRKVLLVDMDPQANLTEGLGVALGTGQASVYDCLINCHDVESAVVRITEGLDILPSCIDLAGAEAELISLQGREWRLKTALSTVDGYDYIIIDAPPSLGQLALNTMYAVREIFIPLQTEYYPLKGVAKLLETVAEVQKWSNTGTAIAGIVGTCYDSRKNLNKEVVAQFREHFGELAFRTVIRDNVALAEAPAASLDIFRYAKSSRGAEDYAALCQEIIAMEETGD</sequence>
<dbReference type="InterPro" id="IPR050678">
    <property type="entry name" value="DNA_Partitioning_ATPase"/>
</dbReference>
<dbReference type="PANTHER" id="PTHR13696:SF99">
    <property type="entry name" value="COBYRINIC ACID AC-DIAMIDE SYNTHASE"/>
    <property type="match status" value="1"/>
</dbReference>
<accession>A0ABY4LKH0</accession>
<dbReference type="SUPFAM" id="SSF52540">
    <property type="entry name" value="P-loop containing nucleoside triphosphate hydrolases"/>
    <property type="match status" value="1"/>
</dbReference>